<accession>A0ABN6MYM6</accession>
<dbReference type="Pfam" id="PF03458">
    <property type="entry name" value="Gly_transporter"/>
    <property type="match status" value="2"/>
</dbReference>
<dbReference type="PANTHER" id="PTHR30506:SF3">
    <property type="entry name" value="UPF0126 INNER MEMBRANE PROTEIN YADS-RELATED"/>
    <property type="match status" value="1"/>
</dbReference>
<feature type="transmembrane region" description="Helical" evidence="7">
    <location>
        <begin position="159"/>
        <end position="177"/>
    </location>
</feature>
<evidence type="ECO:0000313" key="9">
    <source>
        <dbReference type="EMBL" id="BDG04785.1"/>
    </source>
</evidence>
<keyword evidence="5 7" id="KW-1133">Transmembrane helix</keyword>
<evidence type="ECO:0000256" key="7">
    <source>
        <dbReference type="SAM" id="Phobius"/>
    </source>
</evidence>
<evidence type="ECO:0000256" key="5">
    <source>
        <dbReference type="ARBA" id="ARBA00022989"/>
    </source>
</evidence>
<protein>
    <submittedName>
        <fullName evidence="9">Membrane protein</fullName>
    </submittedName>
</protein>
<evidence type="ECO:0000259" key="8">
    <source>
        <dbReference type="Pfam" id="PF03458"/>
    </source>
</evidence>
<dbReference type="Proteomes" id="UP001162891">
    <property type="component" value="Chromosome"/>
</dbReference>
<proteinExistence type="inferred from homology"/>
<sequence>MTITRFAVDLGVLPMALDLGGTFVFAISGAAAAAKHRLDVFGALVLALVAASSGGIVRDVLIGAVPPAALDDWRFVAVSLLAGAVTLRWHSVVERLRNPVQLFDAAGLALFAVSGAHKALAFHLGPLPAALLGMVSGIGGGIVRDLLVLEVPAVLNAEIYAVAALAGATVVVIGNGLELPSSLATTAGALLCFGLRFLALRRGWRLPVVGEPRPSADGRPDRE</sequence>
<keyword evidence="10" id="KW-1185">Reference proteome</keyword>
<dbReference type="InterPro" id="IPR005115">
    <property type="entry name" value="Gly_transporter"/>
</dbReference>
<dbReference type="RefSeq" id="WP_248353263.1">
    <property type="nucleotide sequence ID" value="NZ_AP025591.1"/>
</dbReference>
<organism evidence="9 10">
    <name type="scientific">Anaeromyxobacter oryzae</name>
    <dbReference type="NCBI Taxonomy" id="2918170"/>
    <lineage>
        <taxon>Bacteria</taxon>
        <taxon>Pseudomonadati</taxon>
        <taxon>Myxococcota</taxon>
        <taxon>Myxococcia</taxon>
        <taxon>Myxococcales</taxon>
        <taxon>Cystobacterineae</taxon>
        <taxon>Anaeromyxobacteraceae</taxon>
        <taxon>Anaeromyxobacter</taxon>
    </lineage>
</organism>
<feature type="transmembrane region" description="Helical" evidence="7">
    <location>
        <begin position="12"/>
        <end position="33"/>
    </location>
</feature>
<keyword evidence="3" id="KW-1003">Cell membrane</keyword>
<reference evidence="10" key="1">
    <citation type="journal article" date="2022" name="Int. J. Syst. Evol. Microbiol.">
        <title>Anaeromyxobacter oryzae sp. nov., Anaeromyxobacter diazotrophicus sp. nov. and Anaeromyxobacter paludicola sp. nov., isolated from paddy soils.</title>
        <authorList>
            <person name="Itoh H."/>
            <person name="Xu Z."/>
            <person name="Mise K."/>
            <person name="Masuda Y."/>
            <person name="Ushijima N."/>
            <person name="Hayakawa C."/>
            <person name="Shiratori Y."/>
            <person name="Senoo K."/>
        </authorList>
    </citation>
    <scope>NUCLEOTIDE SEQUENCE [LARGE SCALE GENOMIC DNA]</scope>
    <source>
        <strain evidence="10">Red232</strain>
    </source>
</reference>
<dbReference type="EMBL" id="AP025591">
    <property type="protein sequence ID" value="BDG04785.1"/>
    <property type="molecule type" value="Genomic_DNA"/>
</dbReference>
<evidence type="ECO:0000256" key="3">
    <source>
        <dbReference type="ARBA" id="ARBA00022475"/>
    </source>
</evidence>
<gene>
    <name evidence="9" type="ORF">AMOR_37810</name>
</gene>
<evidence type="ECO:0000256" key="4">
    <source>
        <dbReference type="ARBA" id="ARBA00022692"/>
    </source>
</evidence>
<evidence type="ECO:0000256" key="1">
    <source>
        <dbReference type="ARBA" id="ARBA00004651"/>
    </source>
</evidence>
<evidence type="ECO:0000256" key="6">
    <source>
        <dbReference type="ARBA" id="ARBA00023136"/>
    </source>
</evidence>
<keyword evidence="6 7" id="KW-0472">Membrane</keyword>
<evidence type="ECO:0000256" key="2">
    <source>
        <dbReference type="ARBA" id="ARBA00008193"/>
    </source>
</evidence>
<feature type="transmembrane region" description="Helical" evidence="7">
    <location>
        <begin position="183"/>
        <end position="199"/>
    </location>
</feature>
<name>A0ABN6MYM6_9BACT</name>
<feature type="domain" description="Glycine transporter" evidence="8">
    <location>
        <begin position="102"/>
        <end position="173"/>
    </location>
</feature>
<feature type="transmembrane region" description="Helical" evidence="7">
    <location>
        <begin position="127"/>
        <end position="147"/>
    </location>
</feature>
<dbReference type="PANTHER" id="PTHR30506">
    <property type="entry name" value="INNER MEMBRANE PROTEIN"/>
    <property type="match status" value="1"/>
</dbReference>
<evidence type="ECO:0000313" key="10">
    <source>
        <dbReference type="Proteomes" id="UP001162891"/>
    </source>
</evidence>
<comment type="subcellular location">
    <subcellularLocation>
        <location evidence="1">Cell membrane</location>
        <topology evidence="1">Multi-pass membrane protein</topology>
    </subcellularLocation>
</comment>
<comment type="similarity">
    <text evidence="2">Belongs to the UPF0126 family.</text>
</comment>
<feature type="domain" description="Glycine transporter" evidence="8">
    <location>
        <begin position="16"/>
        <end position="88"/>
    </location>
</feature>
<feature type="transmembrane region" description="Helical" evidence="7">
    <location>
        <begin position="40"/>
        <end position="61"/>
    </location>
</feature>
<keyword evidence="4 7" id="KW-0812">Transmembrane</keyword>